<name>A0A7Y0ADN2_9BACT</name>
<sequence>MSTDDHFLIGVSLVDPAADPIVLEFQQELYQADRVAVRAPRGLYQQLGAAAFAEHVADYYLAEHPAEAVRVGRAAVVQAVQDAIAWGPADSRHPQGLL</sequence>
<dbReference type="EMBL" id="JABBGH010000001">
    <property type="protein sequence ID" value="NML65267.1"/>
    <property type="molecule type" value="Genomic_DNA"/>
</dbReference>
<dbReference type="AlphaFoldDB" id="A0A7Y0ADN2"/>
<gene>
    <name evidence="1" type="ORF">HHL22_08630</name>
</gene>
<organism evidence="1 2">
    <name type="scientific">Hymenobacter polaris</name>
    <dbReference type="NCBI Taxonomy" id="2682546"/>
    <lineage>
        <taxon>Bacteria</taxon>
        <taxon>Pseudomonadati</taxon>
        <taxon>Bacteroidota</taxon>
        <taxon>Cytophagia</taxon>
        <taxon>Cytophagales</taxon>
        <taxon>Hymenobacteraceae</taxon>
        <taxon>Hymenobacter</taxon>
    </lineage>
</organism>
<protein>
    <submittedName>
        <fullName evidence="1">Uncharacterized protein</fullName>
    </submittedName>
</protein>
<evidence type="ECO:0000313" key="2">
    <source>
        <dbReference type="Proteomes" id="UP000559626"/>
    </source>
</evidence>
<reference evidence="1 2" key="1">
    <citation type="submission" date="2020-04" db="EMBL/GenBank/DDBJ databases">
        <title>Hymenobacter polaris sp. nov., isolated from Arctic soil.</title>
        <authorList>
            <person name="Dahal R.H."/>
        </authorList>
    </citation>
    <scope>NUCLEOTIDE SEQUENCE [LARGE SCALE GENOMIC DNA]</scope>
    <source>
        <strain evidence="1 2">RP-2-7</strain>
    </source>
</reference>
<accession>A0A7Y0ADN2</accession>
<comment type="caution">
    <text evidence="1">The sequence shown here is derived from an EMBL/GenBank/DDBJ whole genome shotgun (WGS) entry which is preliminary data.</text>
</comment>
<proteinExistence type="predicted"/>
<dbReference type="Proteomes" id="UP000559626">
    <property type="component" value="Unassembled WGS sequence"/>
</dbReference>
<dbReference type="RefSeq" id="WP_169530516.1">
    <property type="nucleotide sequence ID" value="NZ_JABBGH010000001.1"/>
</dbReference>
<evidence type="ECO:0000313" key="1">
    <source>
        <dbReference type="EMBL" id="NML65267.1"/>
    </source>
</evidence>
<keyword evidence="2" id="KW-1185">Reference proteome</keyword>